<name>A0ABY7ERX1_MYAAR</name>
<keyword evidence="2" id="KW-1185">Reference proteome</keyword>
<evidence type="ECO:0000313" key="2">
    <source>
        <dbReference type="Proteomes" id="UP001164746"/>
    </source>
</evidence>
<accession>A0ABY7ERX1</accession>
<dbReference type="EMBL" id="CP111018">
    <property type="protein sequence ID" value="WAR09941.1"/>
    <property type="molecule type" value="Genomic_DNA"/>
</dbReference>
<proteinExistence type="predicted"/>
<evidence type="ECO:0000313" key="1">
    <source>
        <dbReference type="EMBL" id="WAR09941.1"/>
    </source>
</evidence>
<organism evidence="1 2">
    <name type="scientific">Mya arenaria</name>
    <name type="common">Soft-shell clam</name>
    <dbReference type="NCBI Taxonomy" id="6604"/>
    <lineage>
        <taxon>Eukaryota</taxon>
        <taxon>Metazoa</taxon>
        <taxon>Spiralia</taxon>
        <taxon>Lophotrochozoa</taxon>
        <taxon>Mollusca</taxon>
        <taxon>Bivalvia</taxon>
        <taxon>Autobranchia</taxon>
        <taxon>Heteroconchia</taxon>
        <taxon>Euheterodonta</taxon>
        <taxon>Imparidentia</taxon>
        <taxon>Neoheterodontei</taxon>
        <taxon>Myida</taxon>
        <taxon>Myoidea</taxon>
        <taxon>Myidae</taxon>
        <taxon>Mya</taxon>
    </lineage>
</organism>
<sequence length="858" mass="96847">MELLDDHGKNEVKTEEVQPAKECNYINGIVEVNVWHIVWESHWTVPCAVLLEDIPSPSVFGDNAVDTVVVLKKNLISVRYGLSRFTLGGFNFVTFSGTGYLSAKSFRFLSSIVLSMILFVKLARGPETGEPLASLNDKAAAMSSNIPAAVTGWLQLAWSATSGVGIEEDSSSLSSHGADQEWPAKSMTVTASRSISPVQKPETTSKIIIEHSDPALSVQEPAPTQGKYGRGLTVTAGDGARKITVYDGEEYEVIDSTDEELDSGVKDQSAPVPSSVPEAIDNGKLAQTEDSLSGYKVLPSQTTECLQDEIIQTEKIVAVIEIAETFTRHLLQYTAQGNEIPFEMISEKHPYCFERATNRTVTTFGKEAMSKYSKLTEREKHRFSYIENISKRTNIETVLSYSFTFHRLEIQRHLENIDEEETNKDYKRIIVLPKHTTKQFILKVKEAASQHGHRNYVVGISDALASFFKSNVMNEEYIISNRQLPKEVDSFALAYIDYTSGQVEMSLYSNASETICSQSRERIDLISQDNLKCFLQELFGREFWVKYKMAYPDNVKNKKEHYICFDTDKKKKTKIWCFKSLPKKSPIEISPKIIWTELATFYSSRRKAAKHQSLIFRSHSSYPRYINEEGCEVAATIHVNPPPEGWPDEVEFEYTLTSTKKGPLIEVTDLKSGVQHMAKLIESRINESIVYLRDPSRSVLKGAISLGLNTNGISLLKIANSSYSVNYIPDIKTMKTRDQLKLQYMHGTVMTNGVDHELIKMGQLLHHGQIFSWDVLENCVPDDFVGAKWFSLHSNSRHELAYICPEPASLDGWYEWVDWEVQLIVEDIGFTFKVINKNTGGETIETKDKYTMQKPNTT</sequence>
<dbReference type="Proteomes" id="UP001164746">
    <property type="component" value="Chromosome 7"/>
</dbReference>
<gene>
    <name evidence="1" type="ORF">MAR_035017</name>
</gene>
<reference evidence="1" key="1">
    <citation type="submission" date="2022-11" db="EMBL/GenBank/DDBJ databases">
        <title>Centuries of genome instability and evolution in soft-shell clam transmissible cancer (bioRxiv).</title>
        <authorList>
            <person name="Hart S.F.M."/>
            <person name="Yonemitsu M.A."/>
            <person name="Giersch R.M."/>
            <person name="Beal B.F."/>
            <person name="Arriagada G."/>
            <person name="Davis B.W."/>
            <person name="Ostrander E.A."/>
            <person name="Goff S.P."/>
            <person name="Metzger M.J."/>
        </authorList>
    </citation>
    <scope>NUCLEOTIDE SEQUENCE</scope>
    <source>
        <strain evidence="1">MELC-2E11</strain>
        <tissue evidence="1">Siphon/mantle</tissue>
    </source>
</reference>
<protein>
    <submittedName>
        <fullName evidence="1">Uncharacterized protein</fullName>
    </submittedName>
</protein>